<feature type="region of interest" description="Disordered" evidence="4">
    <location>
        <begin position="484"/>
        <end position="506"/>
    </location>
</feature>
<evidence type="ECO:0000256" key="2">
    <source>
        <dbReference type="ARBA" id="ARBA00022729"/>
    </source>
</evidence>
<name>A0AA36HGI3_CYLNA</name>
<dbReference type="AlphaFoldDB" id="A0AA36HGI3"/>
<dbReference type="Proteomes" id="UP001176961">
    <property type="component" value="Unassembled WGS sequence"/>
</dbReference>
<keyword evidence="8" id="KW-1185">Reference proteome</keyword>
<dbReference type="InterPro" id="IPR003591">
    <property type="entry name" value="Leu-rich_rpt_typical-subtyp"/>
</dbReference>
<dbReference type="PROSITE" id="PS51450">
    <property type="entry name" value="LRR"/>
    <property type="match status" value="1"/>
</dbReference>
<evidence type="ECO:0000313" key="8">
    <source>
        <dbReference type="Proteomes" id="UP001176961"/>
    </source>
</evidence>
<protein>
    <recommendedName>
        <fullName evidence="9">LRRCT domain-containing protein</fullName>
    </recommendedName>
</protein>
<dbReference type="InterPro" id="IPR032675">
    <property type="entry name" value="LRR_dom_sf"/>
</dbReference>
<evidence type="ECO:0000256" key="6">
    <source>
        <dbReference type="SAM" id="SignalP"/>
    </source>
</evidence>
<keyword evidence="5" id="KW-1133">Transmembrane helix</keyword>
<dbReference type="SMART" id="SM00365">
    <property type="entry name" value="LRR_SD22"/>
    <property type="match status" value="4"/>
</dbReference>
<keyword evidence="2 6" id="KW-0732">Signal</keyword>
<organism evidence="7 8">
    <name type="scientific">Cylicocyclus nassatus</name>
    <name type="common">Nematode worm</name>
    <dbReference type="NCBI Taxonomy" id="53992"/>
    <lineage>
        <taxon>Eukaryota</taxon>
        <taxon>Metazoa</taxon>
        <taxon>Ecdysozoa</taxon>
        <taxon>Nematoda</taxon>
        <taxon>Chromadorea</taxon>
        <taxon>Rhabditida</taxon>
        <taxon>Rhabditina</taxon>
        <taxon>Rhabditomorpha</taxon>
        <taxon>Strongyloidea</taxon>
        <taxon>Strongylidae</taxon>
        <taxon>Cylicocyclus</taxon>
    </lineage>
</organism>
<evidence type="ECO:0000313" key="7">
    <source>
        <dbReference type="EMBL" id="CAJ0609810.1"/>
    </source>
</evidence>
<dbReference type="InterPro" id="IPR001611">
    <property type="entry name" value="Leu-rich_rpt"/>
</dbReference>
<accession>A0AA36HGI3</accession>
<dbReference type="Gene3D" id="3.80.10.10">
    <property type="entry name" value="Ribonuclease Inhibitor"/>
    <property type="match status" value="1"/>
</dbReference>
<keyword evidence="5" id="KW-0812">Transmembrane</keyword>
<reference evidence="7" key="1">
    <citation type="submission" date="2023-07" db="EMBL/GenBank/DDBJ databases">
        <authorList>
            <consortium name="CYATHOMIX"/>
        </authorList>
    </citation>
    <scope>NUCLEOTIDE SEQUENCE</scope>
    <source>
        <strain evidence="7">N/A</strain>
    </source>
</reference>
<proteinExistence type="predicted"/>
<feature type="transmembrane region" description="Helical" evidence="5">
    <location>
        <begin position="443"/>
        <end position="465"/>
    </location>
</feature>
<gene>
    <name evidence="7" type="ORF">CYNAS_LOCUS21793</name>
</gene>
<evidence type="ECO:0008006" key="9">
    <source>
        <dbReference type="Google" id="ProtNLM"/>
    </source>
</evidence>
<dbReference type="PANTHER" id="PTHR24366:SF161">
    <property type="entry name" value="TIR DOMAIN-CONTAINING PROTEIN"/>
    <property type="match status" value="1"/>
</dbReference>
<dbReference type="PANTHER" id="PTHR24366">
    <property type="entry name" value="IG(IMMUNOGLOBULIN) AND LRR(LEUCINE RICH REPEAT) DOMAINS"/>
    <property type="match status" value="1"/>
</dbReference>
<dbReference type="EMBL" id="CATQJL010000326">
    <property type="protein sequence ID" value="CAJ0609810.1"/>
    <property type="molecule type" value="Genomic_DNA"/>
</dbReference>
<evidence type="ECO:0000256" key="5">
    <source>
        <dbReference type="SAM" id="Phobius"/>
    </source>
</evidence>
<evidence type="ECO:0000256" key="1">
    <source>
        <dbReference type="ARBA" id="ARBA00022614"/>
    </source>
</evidence>
<dbReference type="SUPFAM" id="SSF52058">
    <property type="entry name" value="L domain-like"/>
    <property type="match status" value="1"/>
</dbReference>
<keyword evidence="3" id="KW-0677">Repeat</keyword>
<keyword evidence="1" id="KW-0433">Leucine-rich repeat</keyword>
<keyword evidence="5" id="KW-0472">Membrane</keyword>
<evidence type="ECO:0000256" key="3">
    <source>
        <dbReference type="ARBA" id="ARBA00022737"/>
    </source>
</evidence>
<evidence type="ECO:0000256" key="4">
    <source>
        <dbReference type="SAM" id="MobiDB-lite"/>
    </source>
</evidence>
<feature type="chain" id="PRO_5041428975" description="LRRCT domain-containing protein" evidence="6">
    <location>
        <begin position="39"/>
        <end position="506"/>
    </location>
</feature>
<comment type="caution">
    <text evidence="7">The sequence shown here is derived from an EMBL/GenBank/DDBJ whole genome shotgun (WGS) entry which is preliminary data.</text>
</comment>
<feature type="signal peptide" evidence="6">
    <location>
        <begin position="1"/>
        <end position="38"/>
    </location>
</feature>
<dbReference type="SMART" id="SM00369">
    <property type="entry name" value="LRR_TYP"/>
    <property type="match status" value="9"/>
</dbReference>
<sequence length="506" mass="57564">MAQKYGKHLSYLTGNKMCSSWHWRLCILLICSSYICNAADDDSKSEKEPSEKDKEGGWLACDGTELETCHCEQEEIDCDKVVFKDDAPLATANLDIFNKSFKVSRATFREDSIISLKKGKILPDHYKTIKELDFSKNRIAHIESGAFEGFTNLRKLYLSFNRLTQLKKDQFLGLDGLHQLYLESNKITTLQDGVFEHLTDLKRLVLDGNKIKFKKEMFRGLDSLEELSLDNCGIEDLDVNAFEYLSHLDKLSLRGNPFTEVPRAVKHLVFLQDLDLSGTNLAEIHAESLKDDTVLKQLYISDLPYLYAVQDCAFCNLESLEVVHMNNCSKLHEIHPNAFGWSEASEGKVTGLKHFYVEHCKLESISEDLLPWDTLDELGIGGNPINCNCETAFLLEDEYFSYDYTNTIPKCAAPPNLKGRPFTKVAQADACPVKARAEKSGRMAGVFMMLLILVFCTIGVYYCIVNKKYEVFVKRIQHPPLSYSNLSNKDDQQGLEQDFQQRPEDV</sequence>
<dbReference type="Pfam" id="PF13855">
    <property type="entry name" value="LRR_8"/>
    <property type="match status" value="2"/>
</dbReference>